<organism evidence="2 3">
    <name type="scientific">Macrococcoides canis</name>
    <dbReference type="NCBI Taxonomy" id="1855823"/>
    <lineage>
        <taxon>Bacteria</taxon>
        <taxon>Bacillati</taxon>
        <taxon>Bacillota</taxon>
        <taxon>Bacilli</taxon>
        <taxon>Bacillales</taxon>
        <taxon>Staphylococcaceae</taxon>
        <taxon>Macrococcoides</taxon>
    </lineage>
</organism>
<dbReference type="Proteomes" id="UP000194154">
    <property type="component" value="Chromosome"/>
</dbReference>
<keyword evidence="1" id="KW-0175">Coiled coil</keyword>
<proteinExistence type="predicted"/>
<evidence type="ECO:0000256" key="1">
    <source>
        <dbReference type="SAM" id="Coils"/>
    </source>
</evidence>
<evidence type="ECO:0000313" key="3">
    <source>
        <dbReference type="Proteomes" id="UP000194154"/>
    </source>
</evidence>
<sequence length="82" mass="9884">MIKHLIKIDGELFEIPLKVYNHLEQQKQRADELEKRWSELKERMEHDEKEAFGEGDVIAYTVHNYVLELMRDLEEDNNARSK</sequence>
<protein>
    <submittedName>
        <fullName evidence="2">Uncharacterized protein</fullName>
    </submittedName>
</protein>
<evidence type="ECO:0000313" key="2">
    <source>
        <dbReference type="EMBL" id="ARQ07306.1"/>
    </source>
</evidence>
<dbReference type="EMBL" id="CP021059">
    <property type="protein sequence ID" value="ARQ07306.1"/>
    <property type="molecule type" value="Genomic_DNA"/>
</dbReference>
<gene>
    <name evidence="2" type="ORF">MCCS_16690</name>
</gene>
<dbReference type="AlphaFoldDB" id="A0A1W7AD07"/>
<feature type="coiled-coil region" evidence="1">
    <location>
        <begin position="23"/>
        <end position="50"/>
    </location>
</feature>
<accession>A0A1W7AD07</accession>
<keyword evidence="3" id="KW-1185">Reference proteome</keyword>
<dbReference type="STRING" id="1855823.MCCS_16690"/>
<name>A0A1W7AD07_9STAP</name>
<reference evidence="2 3" key="1">
    <citation type="journal article" date="2017" name="Int. J. Syst. Evol. Microbiol.">
        <title>Macrococcus canis sp. nov., a skin bacterium associated with infections in dogs.</title>
        <authorList>
            <person name="Gobeli Brawand S."/>
            <person name="Cotting K."/>
            <person name="Gomez-Sanz E."/>
            <person name="Collaud A."/>
            <person name="Thomann A."/>
            <person name="Brodard I."/>
            <person name="Rodriguez-Campos S."/>
            <person name="Strauss C."/>
            <person name="Perreten V."/>
        </authorList>
    </citation>
    <scope>NUCLEOTIDE SEQUENCE [LARGE SCALE GENOMIC DNA]</scope>
    <source>
        <strain evidence="2 3">KM45013</strain>
    </source>
</reference>
<dbReference type="KEGG" id="mcak:MCCS_16690"/>